<gene>
    <name evidence="1" type="ORF">P9J83_01340</name>
</gene>
<protein>
    <submittedName>
        <fullName evidence="1">Uncharacterized protein</fullName>
    </submittedName>
</protein>
<name>A0AAE4FHX0_CLOSG</name>
<sequence length="57" mass="6477">MLKIKKINKSITNFNVQGQGCNDDCTEHNKLVGKSNRNTKGCVYYDTIYTAKGNIFF</sequence>
<comment type="caution">
    <text evidence="1">The sequence shown here is derived from an EMBL/GenBank/DDBJ whole genome shotgun (WGS) entry which is preliminary data.</text>
</comment>
<evidence type="ECO:0000313" key="1">
    <source>
        <dbReference type="EMBL" id="MDS1002148.1"/>
    </source>
</evidence>
<organism evidence="1 2">
    <name type="scientific">Clostridium sporogenes</name>
    <dbReference type="NCBI Taxonomy" id="1509"/>
    <lineage>
        <taxon>Bacteria</taxon>
        <taxon>Bacillati</taxon>
        <taxon>Bacillota</taxon>
        <taxon>Clostridia</taxon>
        <taxon>Eubacteriales</taxon>
        <taxon>Clostridiaceae</taxon>
        <taxon>Clostridium</taxon>
    </lineage>
</organism>
<dbReference type="Proteomes" id="UP001182303">
    <property type="component" value="Unassembled WGS sequence"/>
</dbReference>
<dbReference type="RefSeq" id="WP_163238194.1">
    <property type="nucleotide sequence ID" value="NZ_JARUIS010000001.1"/>
</dbReference>
<proteinExistence type="predicted"/>
<evidence type="ECO:0000313" key="2">
    <source>
        <dbReference type="Proteomes" id="UP001182303"/>
    </source>
</evidence>
<reference evidence="1" key="1">
    <citation type="submission" date="2023-04" db="EMBL/GenBank/DDBJ databases">
        <title>Assessment of the microbiological origin of a defect in Grana Padano cheese.</title>
        <authorList>
            <person name="Zago M."/>
            <person name="Rossetti L."/>
            <person name="Bonvini B."/>
            <person name="Carminati D."/>
            <person name="Giraffa G."/>
        </authorList>
    </citation>
    <scope>NUCLEOTIDE SEQUENCE</scope>
    <source>
        <strain evidence="1">4990</strain>
    </source>
</reference>
<accession>A0AAE4FHX0</accession>
<dbReference type="AlphaFoldDB" id="A0AAE4FHX0"/>
<dbReference type="EMBL" id="JARUIS010000001">
    <property type="protein sequence ID" value="MDS1002148.1"/>
    <property type="molecule type" value="Genomic_DNA"/>
</dbReference>